<protein>
    <submittedName>
        <fullName evidence="1">Essential recombination function protein</fullName>
    </submittedName>
</protein>
<proteinExistence type="predicted"/>
<reference evidence="1" key="1">
    <citation type="submission" date="2020-05" db="EMBL/GenBank/DDBJ databases">
        <authorList>
            <person name="Chiriac C."/>
            <person name="Salcher M."/>
            <person name="Ghai R."/>
            <person name="Kavagutti S V."/>
        </authorList>
    </citation>
    <scope>NUCLEOTIDE SEQUENCE</scope>
</reference>
<accession>A0A6J5R458</accession>
<dbReference type="EMBL" id="LR797190">
    <property type="protein sequence ID" value="CAB4192110.1"/>
    <property type="molecule type" value="Genomic_DNA"/>
</dbReference>
<organism evidence="1">
    <name type="scientific">uncultured Caudovirales phage</name>
    <dbReference type="NCBI Taxonomy" id="2100421"/>
    <lineage>
        <taxon>Viruses</taxon>
        <taxon>Duplodnaviria</taxon>
        <taxon>Heunggongvirae</taxon>
        <taxon>Uroviricota</taxon>
        <taxon>Caudoviricetes</taxon>
        <taxon>Peduoviridae</taxon>
        <taxon>Maltschvirus</taxon>
        <taxon>Maltschvirus maltsch</taxon>
    </lineage>
</organism>
<dbReference type="Pfam" id="PF04404">
    <property type="entry name" value="ERF"/>
    <property type="match status" value="1"/>
</dbReference>
<evidence type="ECO:0000313" key="1">
    <source>
        <dbReference type="EMBL" id="CAB4192110.1"/>
    </source>
</evidence>
<dbReference type="InterPro" id="IPR007499">
    <property type="entry name" value="ERF_bacteria_virus"/>
</dbReference>
<gene>
    <name evidence="1" type="ORF">UFOVP1236_8</name>
</gene>
<sequence>MRTSDTTAAVFAALAAAQAAMKPAAKDSKNPAFKSTYADLTSHVESIRPAFAAQKLAVVQELTSTSDGAVEVITRICHASGEWLELGPFGVPVGKRDGHGYGSASSYARRYALSAAVGTVADDDDGNAAAAAPAAAMAAPTELPVPPGFSQWIVAMEDFTTAGLDRFRDEYRAARPSFRAYLEANRPRQLAAMIETARVSGQGAQ</sequence>
<name>A0A6J5R458_9CAUD</name>